<dbReference type="FunFam" id="3.40.50.2000:FF:000060">
    <property type="entry name" value="Glycosyltransferase"/>
    <property type="match status" value="1"/>
</dbReference>
<feature type="region of interest" description="Disordered" evidence="4">
    <location>
        <begin position="1"/>
        <end position="30"/>
    </location>
</feature>
<evidence type="ECO:0000313" key="5">
    <source>
        <dbReference type="RefSeq" id="XP_016433449.1"/>
    </source>
</evidence>
<evidence type="ECO:0000256" key="4">
    <source>
        <dbReference type="SAM" id="MobiDB-lite"/>
    </source>
</evidence>
<gene>
    <name evidence="5" type="primary">LOC107759941</name>
</gene>
<keyword evidence="2" id="KW-0328">Glycosyltransferase</keyword>
<dbReference type="PANTHER" id="PTHR48044:SF80">
    <property type="entry name" value="ZEATIN O-XYLOSYLTRANSFERASE-LIKE"/>
    <property type="match status" value="1"/>
</dbReference>
<protein>
    <submittedName>
        <fullName evidence="5">Zeatin O-xylosyltransferase-like</fullName>
    </submittedName>
</protein>
<organism evidence="5">
    <name type="scientific">Nicotiana tabacum</name>
    <name type="common">Common tobacco</name>
    <dbReference type="NCBI Taxonomy" id="4097"/>
    <lineage>
        <taxon>Eukaryota</taxon>
        <taxon>Viridiplantae</taxon>
        <taxon>Streptophyta</taxon>
        <taxon>Embryophyta</taxon>
        <taxon>Tracheophyta</taxon>
        <taxon>Spermatophyta</taxon>
        <taxon>Magnoliopsida</taxon>
        <taxon>eudicotyledons</taxon>
        <taxon>Gunneridae</taxon>
        <taxon>Pentapetalae</taxon>
        <taxon>asterids</taxon>
        <taxon>lamiids</taxon>
        <taxon>Solanales</taxon>
        <taxon>Solanaceae</taxon>
        <taxon>Nicotianoideae</taxon>
        <taxon>Nicotianeae</taxon>
        <taxon>Nicotiana</taxon>
    </lineage>
</organism>
<dbReference type="CDD" id="cd03784">
    <property type="entry name" value="GT1_Gtf-like"/>
    <property type="match status" value="1"/>
</dbReference>
<sequence length="253" mass="28214">MARTRNTSNDGQGPDPPVETMTRGRGRGRARFRARVATPVIEPHVDLGAEDSRAIILAPVAPPPARPARGMGRTFRGGDLPGIPPNRDIDFCIAPNPLLFYHIFRYVIEGSSTFIDLMAQLASTQNMKQWAIGPILPIKLLPYNKKNEYCLEWLNKQPPKSVLYVSFGTTTSFSDEQIKELAMGLELSKQNFIWVLRYTDEVDNTGKFKKLKLPEGFEERAKGVGLVVLEWAPQPEILAHPSTGGFLSHCGWN</sequence>
<dbReference type="PaxDb" id="4097-A0A1S3X0L8"/>
<dbReference type="PANTHER" id="PTHR48044">
    <property type="entry name" value="GLYCOSYLTRANSFERASE"/>
    <property type="match status" value="1"/>
</dbReference>
<dbReference type="AlphaFoldDB" id="A0A1S3X0L8"/>
<dbReference type="GO" id="GO:0035251">
    <property type="term" value="F:UDP-glucosyltransferase activity"/>
    <property type="evidence" value="ECO:0000318"/>
    <property type="project" value="GO_Central"/>
</dbReference>
<keyword evidence="3" id="KW-0808">Transferase</keyword>
<dbReference type="SUPFAM" id="SSF53756">
    <property type="entry name" value="UDP-Glycosyltransferase/glycogen phosphorylase"/>
    <property type="match status" value="1"/>
</dbReference>
<evidence type="ECO:0000256" key="1">
    <source>
        <dbReference type="ARBA" id="ARBA00009995"/>
    </source>
</evidence>
<reference evidence="5" key="1">
    <citation type="submission" date="2025-08" db="UniProtKB">
        <authorList>
            <consortium name="RefSeq"/>
        </authorList>
    </citation>
    <scope>IDENTIFICATION</scope>
</reference>
<name>A0A1S3X0L8_TOBAC</name>
<evidence type="ECO:0000256" key="2">
    <source>
        <dbReference type="ARBA" id="ARBA00022676"/>
    </source>
</evidence>
<dbReference type="SMR" id="A0A1S3X0L8"/>
<comment type="similarity">
    <text evidence="1">Belongs to the UDP-glycosyltransferase family.</text>
</comment>
<dbReference type="RefSeq" id="XP_016433449.1">
    <property type="nucleotide sequence ID" value="XM_016577963.1"/>
</dbReference>
<dbReference type="InterPro" id="IPR002213">
    <property type="entry name" value="UDP_glucos_trans"/>
</dbReference>
<evidence type="ECO:0000256" key="3">
    <source>
        <dbReference type="ARBA" id="ARBA00022679"/>
    </source>
</evidence>
<dbReference type="OrthoDB" id="5835829at2759"/>
<proteinExistence type="inferred from homology"/>
<dbReference type="KEGG" id="nta:107759941"/>
<accession>A0A1S3X0L8</accession>
<dbReference type="Gene3D" id="3.40.50.2000">
    <property type="entry name" value="Glycogen Phosphorylase B"/>
    <property type="match status" value="2"/>
</dbReference>
<dbReference type="Pfam" id="PF00201">
    <property type="entry name" value="UDPGT"/>
    <property type="match status" value="1"/>
</dbReference>
<dbReference type="GO" id="GO:0016138">
    <property type="term" value="P:glycoside biosynthetic process"/>
    <property type="evidence" value="ECO:0007669"/>
    <property type="project" value="UniProtKB-ARBA"/>
</dbReference>
<feature type="compositionally biased region" description="Polar residues" evidence="4">
    <location>
        <begin position="1"/>
        <end position="11"/>
    </location>
</feature>